<dbReference type="InterPro" id="IPR006311">
    <property type="entry name" value="TAT_signal"/>
</dbReference>
<evidence type="ECO:0000313" key="4">
    <source>
        <dbReference type="Proteomes" id="UP001499951"/>
    </source>
</evidence>
<evidence type="ECO:0000259" key="2">
    <source>
        <dbReference type="Pfam" id="PF10022"/>
    </source>
</evidence>
<feature type="chain" id="PRO_5046024032" evidence="1">
    <location>
        <begin position="22"/>
        <end position="420"/>
    </location>
</feature>
<dbReference type="PANTHER" id="PTHR35339:SF3">
    <property type="entry name" value="DUF2264 DOMAIN-CONTAINING PROTEIN"/>
    <property type="match status" value="1"/>
</dbReference>
<dbReference type="PROSITE" id="PS51318">
    <property type="entry name" value="TAT"/>
    <property type="match status" value="1"/>
</dbReference>
<dbReference type="Proteomes" id="UP001499951">
    <property type="component" value="Unassembled WGS sequence"/>
</dbReference>
<reference evidence="4" key="1">
    <citation type="journal article" date="2019" name="Int. J. Syst. Evol. Microbiol.">
        <title>The Global Catalogue of Microorganisms (GCM) 10K type strain sequencing project: providing services to taxonomists for standard genome sequencing and annotation.</title>
        <authorList>
            <consortium name="The Broad Institute Genomics Platform"/>
            <consortium name="The Broad Institute Genome Sequencing Center for Infectious Disease"/>
            <person name="Wu L."/>
            <person name="Ma J."/>
        </authorList>
    </citation>
    <scope>NUCLEOTIDE SEQUENCE [LARGE SCALE GENOMIC DNA]</scope>
    <source>
        <strain evidence="4">JCM 15089</strain>
    </source>
</reference>
<accession>A0ABP3PRC0</accession>
<gene>
    <name evidence="3" type="ORF">GCM10008942_22510</name>
</gene>
<dbReference type="PIRSF" id="PIRSF014753">
    <property type="entry name" value="UCP014753"/>
    <property type="match status" value="1"/>
</dbReference>
<feature type="domain" description="DUF2264" evidence="2">
    <location>
        <begin position="38"/>
        <end position="401"/>
    </location>
</feature>
<dbReference type="EMBL" id="BAAADD010000005">
    <property type="protein sequence ID" value="GAA0573310.1"/>
    <property type="molecule type" value="Genomic_DNA"/>
</dbReference>
<keyword evidence="1" id="KW-0732">Signal</keyword>
<sequence length="420" mass="47338">MERRAFLKAMTAAAAAVPAMAARSDAETGPAASPADERRYWLDLLLKIATPVLASMAKGELKKNMPVELSPIWDGRDRNVAYLECFGRLISGLSPWLTLPEDDSWEGRERRRLREWALQSYAHSVDPKSPDYLLWRKEGQPLVDSAYFSNALIRAPKQLWEPLDKKTKARIVTELKLLRRVAPPYQNWILFAAMNEAFLASIGEEFDPMRIALAVRKINEWYVGDGWYGDGTRFHLDYYNSYVIHPMLVEILEVLVKTNTFVNLPSNKDALDLAMKRMQRYGECLERMISPDGAFSPIGRSATYRTAVFQPLALLAWRNALPSVLSKGRVRSALTAVHKRIFANPSNFTPDGFLTIGFAGHRPEIADIYSNAGSMYITTESLLPLALAAGDSFWTTPAEDWTAKRAFGGQVFERDHAAEF</sequence>
<evidence type="ECO:0000256" key="1">
    <source>
        <dbReference type="SAM" id="SignalP"/>
    </source>
</evidence>
<dbReference type="RefSeq" id="WP_166934581.1">
    <property type="nucleotide sequence ID" value="NZ_BAAADD010000005.1"/>
</dbReference>
<comment type="caution">
    <text evidence="3">The sequence shown here is derived from an EMBL/GenBank/DDBJ whole genome shotgun (WGS) entry which is preliminary data.</text>
</comment>
<dbReference type="InterPro" id="IPR016624">
    <property type="entry name" value="UCP014753"/>
</dbReference>
<evidence type="ECO:0000313" key="3">
    <source>
        <dbReference type="EMBL" id="GAA0573310.1"/>
    </source>
</evidence>
<feature type="signal peptide" evidence="1">
    <location>
        <begin position="1"/>
        <end position="21"/>
    </location>
</feature>
<organism evidence="3 4">
    <name type="scientific">Rhizomicrobium electricum</name>
    <dbReference type="NCBI Taxonomy" id="480070"/>
    <lineage>
        <taxon>Bacteria</taxon>
        <taxon>Pseudomonadati</taxon>
        <taxon>Pseudomonadota</taxon>
        <taxon>Alphaproteobacteria</taxon>
        <taxon>Micropepsales</taxon>
        <taxon>Micropepsaceae</taxon>
        <taxon>Rhizomicrobium</taxon>
    </lineage>
</organism>
<dbReference type="InterPro" id="IPR049349">
    <property type="entry name" value="DUF2264_N"/>
</dbReference>
<keyword evidence="4" id="KW-1185">Reference proteome</keyword>
<dbReference type="PANTHER" id="PTHR35339">
    <property type="entry name" value="LINALOOL DEHYDRATASE_ISOMERASE DOMAIN-CONTAINING PROTEIN"/>
    <property type="match status" value="1"/>
</dbReference>
<dbReference type="Pfam" id="PF10022">
    <property type="entry name" value="DUF2264"/>
    <property type="match status" value="1"/>
</dbReference>
<proteinExistence type="predicted"/>
<protein>
    <submittedName>
        <fullName evidence="3">DUF2264 domain-containing protein</fullName>
    </submittedName>
</protein>
<name>A0ABP3PRC0_9PROT</name>